<dbReference type="GO" id="GO:0005886">
    <property type="term" value="C:plasma membrane"/>
    <property type="evidence" value="ECO:0007669"/>
    <property type="project" value="TreeGrafter"/>
</dbReference>
<dbReference type="InterPro" id="IPR002810">
    <property type="entry name" value="NfeD-like_C"/>
</dbReference>
<proteinExistence type="predicted"/>
<feature type="domain" description="NfeD-like C-terminal" evidence="4">
    <location>
        <begin position="97"/>
        <end position="147"/>
    </location>
</feature>
<sequence>MDLIAFVSQYGPWSWVVAGLVLLAVELVAPGGVFVWLGLAAVVTGLITLFAPLALAVQWAIFGVLSLIGLASWVTIRRRAQPETDSPFLNQRAARQEGKEGFLSEPIIGGVGRMELGDGVWRVKGPQLPAGHRVRIIGHQGTVLLVESAEDERSGTA</sequence>
<evidence type="ECO:0000259" key="4">
    <source>
        <dbReference type="Pfam" id="PF01957"/>
    </source>
</evidence>
<organism evidence="5">
    <name type="scientific">hydrothermal vent metagenome</name>
    <dbReference type="NCBI Taxonomy" id="652676"/>
    <lineage>
        <taxon>unclassified sequences</taxon>
        <taxon>metagenomes</taxon>
        <taxon>ecological metagenomes</taxon>
    </lineage>
</organism>
<evidence type="ECO:0000256" key="1">
    <source>
        <dbReference type="ARBA" id="ARBA00022692"/>
    </source>
</evidence>
<dbReference type="PANTHER" id="PTHR33507">
    <property type="entry name" value="INNER MEMBRANE PROTEIN YBBJ"/>
    <property type="match status" value="1"/>
</dbReference>
<dbReference type="AlphaFoldDB" id="A0A3B0UJJ2"/>
<evidence type="ECO:0000256" key="3">
    <source>
        <dbReference type="ARBA" id="ARBA00023136"/>
    </source>
</evidence>
<name>A0A3B0UJJ2_9ZZZZ</name>
<dbReference type="PANTHER" id="PTHR33507:SF3">
    <property type="entry name" value="INNER MEMBRANE PROTEIN YBBJ"/>
    <property type="match status" value="1"/>
</dbReference>
<keyword evidence="2" id="KW-1133">Transmembrane helix</keyword>
<reference evidence="5" key="1">
    <citation type="submission" date="2018-06" db="EMBL/GenBank/DDBJ databases">
        <authorList>
            <person name="Zhirakovskaya E."/>
        </authorList>
    </citation>
    <scope>NUCLEOTIDE SEQUENCE</scope>
</reference>
<keyword evidence="3" id="KW-0472">Membrane</keyword>
<protein>
    <recommendedName>
        <fullName evidence="4">NfeD-like C-terminal domain-containing protein</fullName>
    </recommendedName>
</protein>
<evidence type="ECO:0000256" key="2">
    <source>
        <dbReference type="ARBA" id="ARBA00022989"/>
    </source>
</evidence>
<evidence type="ECO:0000313" key="5">
    <source>
        <dbReference type="EMBL" id="VAW19716.1"/>
    </source>
</evidence>
<accession>A0A3B0UJJ2</accession>
<dbReference type="InterPro" id="IPR052165">
    <property type="entry name" value="Membrane_assoc_protease"/>
</dbReference>
<dbReference type="EMBL" id="UOEO01000117">
    <property type="protein sequence ID" value="VAW19716.1"/>
    <property type="molecule type" value="Genomic_DNA"/>
</dbReference>
<gene>
    <name evidence="5" type="ORF">MNBD_ALPHA12-1552</name>
</gene>
<dbReference type="Pfam" id="PF01957">
    <property type="entry name" value="NfeD"/>
    <property type="match status" value="1"/>
</dbReference>
<keyword evidence="1" id="KW-0812">Transmembrane</keyword>